<comment type="caution">
    <text evidence="6">The sequence shown here is derived from an EMBL/GenBank/DDBJ whole genome shotgun (WGS) entry which is preliminary data.</text>
</comment>
<dbReference type="InterPro" id="IPR001757">
    <property type="entry name" value="P_typ_ATPase"/>
</dbReference>
<comment type="subcellular location">
    <subcellularLocation>
        <location evidence="1">Membrane</location>
        <topology evidence="1">Multi-pass membrane protein</topology>
    </subcellularLocation>
</comment>
<protein>
    <submittedName>
        <fullName evidence="6">Uncharacterized protein</fullName>
    </submittedName>
</protein>
<dbReference type="SUPFAM" id="SSF56784">
    <property type="entry name" value="HAD-like"/>
    <property type="match status" value="1"/>
</dbReference>
<evidence type="ECO:0000256" key="5">
    <source>
        <dbReference type="SAM" id="Phobius"/>
    </source>
</evidence>
<dbReference type="SUPFAM" id="SSF81665">
    <property type="entry name" value="Calcium ATPase, transmembrane domain M"/>
    <property type="match status" value="1"/>
</dbReference>
<feature type="transmembrane region" description="Helical" evidence="5">
    <location>
        <begin position="39"/>
        <end position="58"/>
    </location>
</feature>
<dbReference type="NCBIfam" id="TIGR01494">
    <property type="entry name" value="ATPase_P-type"/>
    <property type="match status" value="1"/>
</dbReference>
<evidence type="ECO:0000256" key="1">
    <source>
        <dbReference type="ARBA" id="ARBA00004141"/>
    </source>
</evidence>
<dbReference type="Gene3D" id="1.20.1110.10">
    <property type="entry name" value="Calcium-transporting ATPase, transmembrane domain"/>
    <property type="match status" value="1"/>
</dbReference>
<dbReference type="EMBL" id="JAPWTJ010000185">
    <property type="protein sequence ID" value="KAJ8981400.1"/>
    <property type="molecule type" value="Genomic_DNA"/>
</dbReference>
<keyword evidence="2 5" id="KW-0812">Transmembrane</keyword>
<reference evidence="6" key="1">
    <citation type="journal article" date="2023" name="Insect Mol. Biol.">
        <title>Genome sequencing provides insights into the evolution of gene families encoding plant cell wall-degrading enzymes in longhorned beetles.</title>
        <authorList>
            <person name="Shin N.R."/>
            <person name="Okamura Y."/>
            <person name="Kirsch R."/>
            <person name="Pauchet Y."/>
        </authorList>
    </citation>
    <scope>NUCLEOTIDE SEQUENCE</scope>
    <source>
        <strain evidence="6">MMC_N1</strain>
    </source>
</reference>
<dbReference type="InterPro" id="IPR023299">
    <property type="entry name" value="ATPase_P-typ_cyto_dom_N"/>
</dbReference>
<keyword evidence="3 5" id="KW-1133">Transmembrane helix</keyword>
<proteinExistence type="predicted"/>
<name>A0ABQ9JSX5_9CUCU</name>
<evidence type="ECO:0000256" key="4">
    <source>
        <dbReference type="ARBA" id="ARBA00023136"/>
    </source>
</evidence>
<keyword evidence="4 5" id="KW-0472">Membrane</keyword>
<dbReference type="PROSITE" id="PS00154">
    <property type="entry name" value="ATPASE_E1_E2"/>
    <property type="match status" value="1"/>
</dbReference>
<dbReference type="InterPro" id="IPR036412">
    <property type="entry name" value="HAD-like_sf"/>
</dbReference>
<dbReference type="InterPro" id="IPR023298">
    <property type="entry name" value="ATPase_P-typ_TM_dom_sf"/>
</dbReference>
<feature type="transmembrane region" description="Helical" evidence="5">
    <location>
        <begin position="64"/>
        <end position="93"/>
    </location>
</feature>
<dbReference type="Gene3D" id="2.70.150.10">
    <property type="entry name" value="Calcium-transporting ATPase, cytoplasmic transduction domain A"/>
    <property type="match status" value="1"/>
</dbReference>
<dbReference type="Gene3D" id="3.40.50.1000">
    <property type="entry name" value="HAD superfamily/HAD-like"/>
    <property type="match status" value="1"/>
</dbReference>
<dbReference type="Gene3D" id="3.40.1110.10">
    <property type="entry name" value="Calcium-transporting ATPase, cytoplasmic domain N"/>
    <property type="match status" value="1"/>
</dbReference>
<evidence type="ECO:0000256" key="3">
    <source>
        <dbReference type="ARBA" id="ARBA00022989"/>
    </source>
</evidence>
<evidence type="ECO:0000256" key="2">
    <source>
        <dbReference type="ARBA" id="ARBA00022692"/>
    </source>
</evidence>
<gene>
    <name evidence="6" type="ORF">NQ317_002594</name>
</gene>
<evidence type="ECO:0000313" key="6">
    <source>
        <dbReference type="EMBL" id="KAJ8981400.1"/>
    </source>
</evidence>
<keyword evidence="7" id="KW-1185">Reference proteome</keyword>
<dbReference type="InterPro" id="IPR023214">
    <property type="entry name" value="HAD_sf"/>
</dbReference>
<sequence length="174" mass="19062">MERYSRTNSEFGSVFKMMLEEEAPKTPLQKSMDSLGTQLSIYSFAIIGLIMLVGWIQGKLIMEMFTIGVSLAVAAIPEGLPIVVTVTLALGVMRMAKKNAIVKKLPTVETLGCVNVICSDKTGTITRNEMTATVLVTSEGYIGELTGAGYNDHGQILLHKCEYPDKARKVFMTY</sequence>
<dbReference type="InterPro" id="IPR018303">
    <property type="entry name" value="ATPase_P-typ_P_site"/>
</dbReference>
<accession>A0ABQ9JSX5</accession>
<evidence type="ECO:0000313" key="7">
    <source>
        <dbReference type="Proteomes" id="UP001162164"/>
    </source>
</evidence>
<organism evidence="6 7">
    <name type="scientific">Molorchus minor</name>
    <dbReference type="NCBI Taxonomy" id="1323400"/>
    <lineage>
        <taxon>Eukaryota</taxon>
        <taxon>Metazoa</taxon>
        <taxon>Ecdysozoa</taxon>
        <taxon>Arthropoda</taxon>
        <taxon>Hexapoda</taxon>
        <taxon>Insecta</taxon>
        <taxon>Pterygota</taxon>
        <taxon>Neoptera</taxon>
        <taxon>Endopterygota</taxon>
        <taxon>Coleoptera</taxon>
        <taxon>Polyphaga</taxon>
        <taxon>Cucujiformia</taxon>
        <taxon>Chrysomeloidea</taxon>
        <taxon>Cerambycidae</taxon>
        <taxon>Lamiinae</taxon>
        <taxon>Monochamini</taxon>
        <taxon>Molorchus</taxon>
    </lineage>
</organism>
<dbReference type="Proteomes" id="UP001162164">
    <property type="component" value="Unassembled WGS sequence"/>
</dbReference>
<dbReference type="PANTHER" id="PTHR42861">
    <property type="entry name" value="CALCIUM-TRANSPORTING ATPASE"/>
    <property type="match status" value="1"/>
</dbReference>